<dbReference type="AlphaFoldDB" id="A0A9E7R6Z9"/>
<dbReference type="EMBL" id="CP104004">
    <property type="protein sequence ID" value="UWM57081.1"/>
    <property type="molecule type" value="Genomic_DNA"/>
</dbReference>
<keyword evidence="1" id="KW-0614">Plasmid</keyword>
<dbReference type="RefSeq" id="WP_260644172.1">
    <property type="nucleotide sequence ID" value="NZ_CP104004.1"/>
</dbReference>
<reference evidence="1" key="1">
    <citation type="submission" date="2022-09" db="EMBL/GenBank/DDBJ databases">
        <title>Diverse halophilic archaea isolated from saline environments.</title>
        <authorList>
            <person name="Cui H.-L."/>
        </authorList>
    </citation>
    <scope>NUCLEOTIDE SEQUENCE</scope>
    <source>
        <strain evidence="1">ZS-35-S2</strain>
        <plasmid evidence="1">unnamed1</plasmid>
    </source>
</reference>
<keyword evidence="2" id="KW-1185">Reference proteome</keyword>
<dbReference type="Pfam" id="PF20314">
    <property type="entry name" value="DUF6610"/>
    <property type="match status" value="1"/>
</dbReference>
<name>A0A9E7R6Z9_9EURY</name>
<organism evidence="1 2">
    <name type="scientific">Salinirubellus salinus</name>
    <dbReference type="NCBI Taxonomy" id="1364945"/>
    <lineage>
        <taxon>Archaea</taxon>
        <taxon>Methanobacteriati</taxon>
        <taxon>Methanobacteriota</taxon>
        <taxon>Stenosarchaea group</taxon>
        <taxon>Halobacteria</taxon>
        <taxon>Halobacteriales</taxon>
        <taxon>Natronomonadaceae</taxon>
        <taxon>Salinirubellus</taxon>
    </lineage>
</organism>
<gene>
    <name evidence="1" type="ORF">N0B31_21825</name>
</gene>
<dbReference type="GeneID" id="74945121"/>
<evidence type="ECO:0000313" key="2">
    <source>
        <dbReference type="Proteomes" id="UP001057580"/>
    </source>
</evidence>
<proteinExistence type="predicted"/>
<dbReference type="InterPro" id="IPR046718">
    <property type="entry name" value="DUF6610"/>
</dbReference>
<dbReference type="Proteomes" id="UP001057580">
    <property type="component" value="Plasmid unnamed1"/>
</dbReference>
<evidence type="ECO:0000313" key="1">
    <source>
        <dbReference type="EMBL" id="UWM57081.1"/>
    </source>
</evidence>
<protein>
    <submittedName>
        <fullName evidence="1">Uncharacterized protein</fullName>
    </submittedName>
</protein>
<accession>A0A9E7R6Z9</accession>
<dbReference type="KEGG" id="ssai:N0B31_21825"/>
<sequence length="352" mass="39861">MAHAQPQHTSPGSSIHVQDIETARRAEYVAFLSRHPFATDAHELGFVTGIREDCRLQTDHLRNVDIPLGMLDNDFENPDLERYLENFRTHEPEIGVIGDAPTPDAAHRYVDAARELKADFPEATLIVVPKCYEAIAIIGDAEVPGTPLVLGYSMGYSDILANEFSDYADWRGQRVHLLGASPPKQWNVIQQLTQPTLTSDPPADIVGLDWNGPHKVAYNGESWSRDGWQRADQLSIRSTVRRSLREMRAYWTDRGVWPTTPTLRDRYGPAVREPDDPVWAATGGDIYEPDALPGPDEWETRVDYEDDETSPLEQAIVVSYDDGRTLAYRSQTERDHVEYYEGLWDSVDEERV</sequence>
<geneLocation type="plasmid" evidence="1 2">
    <name>unnamed1</name>
</geneLocation>